<dbReference type="InterPro" id="IPR050679">
    <property type="entry name" value="Bact_HTH_transcr_reg"/>
</dbReference>
<dbReference type="SMART" id="SM00866">
    <property type="entry name" value="UTRA"/>
    <property type="match status" value="1"/>
</dbReference>
<protein>
    <submittedName>
        <fullName evidence="5">GntR family transcriptional regulator, transcriptional regulator of bglA</fullName>
    </submittedName>
</protein>
<dbReference type="PRINTS" id="PR00035">
    <property type="entry name" value="HTHGNTR"/>
</dbReference>
<dbReference type="GO" id="GO:0045892">
    <property type="term" value="P:negative regulation of DNA-templated transcription"/>
    <property type="evidence" value="ECO:0007669"/>
    <property type="project" value="TreeGrafter"/>
</dbReference>
<dbReference type="InterPro" id="IPR000524">
    <property type="entry name" value="Tscrpt_reg_HTH_GntR"/>
</dbReference>
<keyword evidence="1" id="KW-0805">Transcription regulation</keyword>
<evidence type="ECO:0000256" key="3">
    <source>
        <dbReference type="ARBA" id="ARBA00023163"/>
    </source>
</evidence>
<evidence type="ECO:0000256" key="1">
    <source>
        <dbReference type="ARBA" id="ARBA00023015"/>
    </source>
</evidence>
<sequence>MDVKYKVICEEIAKNIREGLYQDTKKLPTEEELIEQFEVSRNTIRKAIDLLTRKGLVIPIQGSGVFLRSVSMDGAINLEDFHGLTQGFGENHVTTKVNSFKLIEADEKLAQVMQCEKGTPVYFIERLRSVAGVPYVVEYSYYNRELIPYLSEEIVKGSIYQYVREELKKSIGFVDRVITAGVLNEHDARELGLTPGEPSLISTNRAFLKSGVIFDYSIDIHNYKETKFLKLSNYL</sequence>
<evidence type="ECO:0000313" key="5">
    <source>
        <dbReference type="EMBL" id="SDJ23734.1"/>
    </source>
</evidence>
<dbReference type="AlphaFoldDB" id="A0A1G8S3A7"/>
<dbReference type="InterPro" id="IPR036388">
    <property type="entry name" value="WH-like_DNA-bd_sf"/>
</dbReference>
<dbReference type="PANTHER" id="PTHR44846:SF4">
    <property type="entry name" value="HTH GNTR-TYPE DOMAIN-CONTAINING PROTEIN"/>
    <property type="match status" value="1"/>
</dbReference>
<evidence type="ECO:0000256" key="2">
    <source>
        <dbReference type="ARBA" id="ARBA00023125"/>
    </source>
</evidence>
<dbReference type="SUPFAM" id="SSF46785">
    <property type="entry name" value="Winged helix' DNA-binding domain"/>
    <property type="match status" value="1"/>
</dbReference>
<proteinExistence type="predicted"/>
<dbReference type="SMART" id="SM00345">
    <property type="entry name" value="HTH_GNTR"/>
    <property type="match status" value="1"/>
</dbReference>
<dbReference type="InterPro" id="IPR028978">
    <property type="entry name" value="Chorismate_lyase_/UTRA_dom_sf"/>
</dbReference>
<dbReference type="CDD" id="cd07377">
    <property type="entry name" value="WHTH_GntR"/>
    <property type="match status" value="1"/>
</dbReference>
<keyword evidence="2" id="KW-0238">DNA-binding</keyword>
<dbReference type="InterPro" id="IPR036390">
    <property type="entry name" value="WH_DNA-bd_sf"/>
</dbReference>
<accession>A0A1G8S3A7</accession>
<dbReference type="Proteomes" id="UP000183255">
    <property type="component" value="Unassembled WGS sequence"/>
</dbReference>
<dbReference type="GO" id="GO:0003677">
    <property type="term" value="F:DNA binding"/>
    <property type="evidence" value="ECO:0007669"/>
    <property type="project" value="UniProtKB-KW"/>
</dbReference>
<dbReference type="EMBL" id="FNDZ01000010">
    <property type="protein sequence ID" value="SDJ23734.1"/>
    <property type="molecule type" value="Genomic_DNA"/>
</dbReference>
<keyword evidence="3" id="KW-0804">Transcription</keyword>
<dbReference type="PANTHER" id="PTHR44846">
    <property type="entry name" value="MANNOSYL-D-GLYCERATE TRANSPORT/METABOLISM SYSTEM REPRESSOR MNGR-RELATED"/>
    <property type="match status" value="1"/>
</dbReference>
<dbReference type="SUPFAM" id="SSF64288">
    <property type="entry name" value="Chorismate lyase-like"/>
    <property type="match status" value="1"/>
</dbReference>
<reference evidence="5 6" key="1">
    <citation type="submission" date="2016-10" db="EMBL/GenBank/DDBJ databases">
        <authorList>
            <person name="de Groot N.N."/>
        </authorList>
    </citation>
    <scope>NUCLEOTIDE SEQUENCE [LARGE SCALE GENOMIC DNA]</scope>
    <source>
        <strain evidence="5 6">CGMCC 1.5058</strain>
    </source>
</reference>
<gene>
    <name evidence="5" type="ORF">SAMN05421804_11049</name>
</gene>
<dbReference type="GO" id="GO:0003700">
    <property type="term" value="F:DNA-binding transcription factor activity"/>
    <property type="evidence" value="ECO:0007669"/>
    <property type="project" value="InterPro"/>
</dbReference>
<dbReference type="InterPro" id="IPR011663">
    <property type="entry name" value="UTRA"/>
</dbReference>
<organism evidence="5 6">
    <name type="scientific">Proteiniclasticum ruminis</name>
    <dbReference type="NCBI Taxonomy" id="398199"/>
    <lineage>
        <taxon>Bacteria</taxon>
        <taxon>Bacillati</taxon>
        <taxon>Bacillota</taxon>
        <taxon>Clostridia</taxon>
        <taxon>Eubacteriales</taxon>
        <taxon>Clostridiaceae</taxon>
        <taxon>Proteiniclasticum</taxon>
    </lineage>
</organism>
<feature type="domain" description="HTH gntR-type" evidence="4">
    <location>
        <begin position="2"/>
        <end position="70"/>
    </location>
</feature>
<dbReference type="Pfam" id="PF07702">
    <property type="entry name" value="UTRA"/>
    <property type="match status" value="1"/>
</dbReference>
<dbReference type="Pfam" id="PF00392">
    <property type="entry name" value="GntR"/>
    <property type="match status" value="1"/>
</dbReference>
<dbReference type="Gene3D" id="1.10.10.10">
    <property type="entry name" value="Winged helix-like DNA-binding domain superfamily/Winged helix DNA-binding domain"/>
    <property type="match status" value="1"/>
</dbReference>
<dbReference type="PROSITE" id="PS50949">
    <property type="entry name" value="HTH_GNTR"/>
    <property type="match status" value="1"/>
</dbReference>
<dbReference type="Gene3D" id="3.40.1410.10">
    <property type="entry name" value="Chorismate lyase-like"/>
    <property type="match status" value="1"/>
</dbReference>
<evidence type="ECO:0000259" key="4">
    <source>
        <dbReference type="PROSITE" id="PS50949"/>
    </source>
</evidence>
<name>A0A1G8S3A7_9CLOT</name>
<evidence type="ECO:0000313" key="6">
    <source>
        <dbReference type="Proteomes" id="UP000183255"/>
    </source>
</evidence>